<keyword evidence="1" id="KW-0732">Signal</keyword>
<dbReference type="InterPro" id="IPR001638">
    <property type="entry name" value="Solute-binding_3/MltF_N"/>
</dbReference>
<evidence type="ECO:0000313" key="4">
    <source>
        <dbReference type="Proteomes" id="UP000021816"/>
    </source>
</evidence>
<dbReference type="STRING" id="1454003.AW10_00113"/>
<proteinExistence type="predicted"/>
<dbReference type="EMBL" id="JEMX01000004">
    <property type="protein sequence ID" value="EXI83150.1"/>
    <property type="molecule type" value="Genomic_DNA"/>
</dbReference>
<dbReference type="PATRIC" id="fig|1454003.3.peg.122"/>
<dbReference type="PANTHER" id="PTHR35936:SF35">
    <property type="entry name" value="L-CYSTINE-BINDING PROTEIN TCYJ"/>
    <property type="match status" value="1"/>
</dbReference>
<accession>A0A011Q1V1</accession>
<dbReference type="Gene3D" id="3.40.190.10">
    <property type="entry name" value="Periplasmic binding protein-like II"/>
    <property type="match status" value="2"/>
</dbReference>
<protein>
    <submittedName>
        <fullName evidence="3">Lysine-arginine-ornithine-binding periplasmic protein</fullName>
    </submittedName>
</protein>
<dbReference type="Proteomes" id="UP000021816">
    <property type="component" value="Unassembled WGS sequence"/>
</dbReference>
<feature type="domain" description="Solute-binding protein family 3/N-terminal" evidence="2">
    <location>
        <begin position="56"/>
        <end position="281"/>
    </location>
</feature>
<gene>
    <name evidence="3" type="primary">argT</name>
    <name evidence="3" type="ORF">AW10_00113</name>
</gene>
<evidence type="ECO:0000313" key="3">
    <source>
        <dbReference type="EMBL" id="EXI83150.1"/>
    </source>
</evidence>
<dbReference type="AlphaFoldDB" id="A0A011Q1V1"/>
<reference evidence="3 4" key="1">
    <citation type="submission" date="2014-02" db="EMBL/GenBank/DDBJ databases">
        <title>Expanding our view of genomic diversity in Candidatus Accumulibacter clades.</title>
        <authorList>
            <person name="Skennerton C.T."/>
            <person name="Barr J.J."/>
            <person name="Slater F.R."/>
            <person name="Bond P.L."/>
            <person name="Tyson G.W."/>
        </authorList>
    </citation>
    <scope>NUCLEOTIDE SEQUENCE [LARGE SCALE GENOMIC DNA]</scope>
    <source>
        <strain evidence="4">BA-92</strain>
    </source>
</reference>
<dbReference type="SUPFAM" id="SSF53850">
    <property type="entry name" value="Periplasmic binding protein-like II"/>
    <property type="match status" value="1"/>
</dbReference>
<evidence type="ECO:0000256" key="1">
    <source>
        <dbReference type="ARBA" id="ARBA00022729"/>
    </source>
</evidence>
<organism evidence="3 4">
    <name type="scientific">Candidatus Accumulibacter appositus</name>
    <dbReference type="NCBI Taxonomy" id="1454003"/>
    <lineage>
        <taxon>Bacteria</taxon>
        <taxon>Pseudomonadati</taxon>
        <taxon>Pseudomonadota</taxon>
        <taxon>Betaproteobacteria</taxon>
        <taxon>Candidatus Accumulibacter</taxon>
    </lineage>
</organism>
<comment type="caution">
    <text evidence="3">The sequence shown here is derived from an EMBL/GenBank/DDBJ whole genome shotgun (WGS) entry which is preliminary data.</text>
</comment>
<name>A0A011Q1V1_9PROT</name>
<dbReference type="Pfam" id="PF00497">
    <property type="entry name" value="SBP_bac_3"/>
    <property type="match status" value="1"/>
</dbReference>
<evidence type="ECO:0000259" key="2">
    <source>
        <dbReference type="SMART" id="SM00062"/>
    </source>
</evidence>
<dbReference type="SMART" id="SM00062">
    <property type="entry name" value="PBPb"/>
    <property type="match status" value="1"/>
</dbReference>
<dbReference type="PANTHER" id="PTHR35936">
    <property type="entry name" value="MEMBRANE-BOUND LYTIC MUREIN TRANSGLYCOSYLASE F"/>
    <property type="match status" value="1"/>
</dbReference>
<sequence>MAAPLSARMCFPAGSSGVCGRLGALCCAALVCAGSAVGLELRVAIARAPVLETPANTQAAPKPTALLADFNFALAREICRRLTAKCVYTYQPFAEIIPAIEDKRIELGFGNHLRTKAREAQVAFSGPLWYSSSRLLSTPAVAERFARQSASEVTLDTLRDVRVAVVSASQQHAYLRSVADTQRLQVLDLATARECIEALNAEQADFVLMYGLGAYLELDATLQPTPVFIGPGIIDHELGGSVHIVLARDDDALRRRVDLALDDMRRDGSYPRLWRRHFPVDLY</sequence>